<feature type="compositionally biased region" description="Basic and acidic residues" evidence="1">
    <location>
        <begin position="227"/>
        <end position="245"/>
    </location>
</feature>
<gene>
    <name evidence="3" type="ORF">ACJRO7_034247</name>
</gene>
<sequence>MGNTRRMVIRADSCVVQISCELEERVEKLHNGDELCSNSKTKTKISCLVAATRKRNRSFMCLSSIWNLPPGKHVIVKLGKKCSLLERVGTIVYNLKQITKDMRNAMIRIVEVVGLCSYEIPFILSLIIFVLAMEKWILHSSNSKWRYWKTDLKAAHYDSSQFSSLVLFYFILLQKLSDANKANRAKQKIQHTLGNKNFARITAIPIRFSFGGRRLKKRSEKVQQNSDNRERGEKKVKSKKAEVRGRLLQTLGGPNPKKLVATMPKWFGASKSSCLLTENLRSKKEKDEDIHKLKKSSCLPSENLRSENEKDEEIPKLKGMLKATKEQLQKTKWICTIVIGSKRCLLTELSACGRLKVVSRDLEEVNISRAMRCD</sequence>
<dbReference type="Proteomes" id="UP001634007">
    <property type="component" value="Unassembled WGS sequence"/>
</dbReference>
<dbReference type="AlphaFoldDB" id="A0ABD3J337"/>
<keyword evidence="2" id="KW-1133">Transmembrane helix</keyword>
<dbReference type="PANTHER" id="PTHR33144">
    <property type="entry name" value="OS10G0409366 PROTEIN-RELATED"/>
    <property type="match status" value="1"/>
</dbReference>
<name>A0ABD3J337_EUCGL</name>
<feature type="region of interest" description="Disordered" evidence="1">
    <location>
        <begin position="215"/>
        <end position="246"/>
    </location>
</feature>
<feature type="transmembrane region" description="Helical" evidence="2">
    <location>
        <begin position="112"/>
        <end position="134"/>
    </location>
</feature>
<dbReference type="EMBL" id="JBJKBG010000009">
    <property type="protein sequence ID" value="KAL3721872.1"/>
    <property type="molecule type" value="Genomic_DNA"/>
</dbReference>
<evidence type="ECO:0000256" key="1">
    <source>
        <dbReference type="SAM" id="MobiDB-lite"/>
    </source>
</evidence>
<protein>
    <submittedName>
        <fullName evidence="3">Uncharacterized protein</fullName>
    </submittedName>
</protein>
<keyword evidence="4" id="KW-1185">Reference proteome</keyword>
<evidence type="ECO:0000313" key="4">
    <source>
        <dbReference type="Proteomes" id="UP001634007"/>
    </source>
</evidence>
<accession>A0ABD3J337</accession>
<reference evidence="3 4" key="1">
    <citation type="submission" date="2024-11" db="EMBL/GenBank/DDBJ databases">
        <title>Chromosome-level genome assembly of Eucalyptus globulus Labill. provides insights into its genome evolution.</title>
        <authorList>
            <person name="Li X."/>
        </authorList>
    </citation>
    <scope>NUCLEOTIDE SEQUENCE [LARGE SCALE GENOMIC DNA]</scope>
    <source>
        <strain evidence="3">CL2024</strain>
        <tissue evidence="3">Fresh tender leaves</tissue>
    </source>
</reference>
<keyword evidence="2" id="KW-0812">Transmembrane</keyword>
<proteinExistence type="predicted"/>
<evidence type="ECO:0000313" key="3">
    <source>
        <dbReference type="EMBL" id="KAL3721872.1"/>
    </source>
</evidence>
<comment type="caution">
    <text evidence="3">The sequence shown here is derived from an EMBL/GenBank/DDBJ whole genome shotgun (WGS) entry which is preliminary data.</text>
</comment>
<dbReference type="PANTHER" id="PTHR33144:SF52">
    <property type="match status" value="1"/>
</dbReference>
<organism evidence="3 4">
    <name type="scientific">Eucalyptus globulus</name>
    <name type="common">Tasmanian blue gum</name>
    <dbReference type="NCBI Taxonomy" id="34317"/>
    <lineage>
        <taxon>Eukaryota</taxon>
        <taxon>Viridiplantae</taxon>
        <taxon>Streptophyta</taxon>
        <taxon>Embryophyta</taxon>
        <taxon>Tracheophyta</taxon>
        <taxon>Spermatophyta</taxon>
        <taxon>Magnoliopsida</taxon>
        <taxon>eudicotyledons</taxon>
        <taxon>Gunneridae</taxon>
        <taxon>Pentapetalae</taxon>
        <taxon>rosids</taxon>
        <taxon>malvids</taxon>
        <taxon>Myrtales</taxon>
        <taxon>Myrtaceae</taxon>
        <taxon>Myrtoideae</taxon>
        <taxon>Eucalypteae</taxon>
        <taxon>Eucalyptus</taxon>
    </lineage>
</organism>
<keyword evidence="2" id="KW-0472">Membrane</keyword>
<evidence type="ECO:0000256" key="2">
    <source>
        <dbReference type="SAM" id="Phobius"/>
    </source>
</evidence>